<evidence type="ECO:0000256" key="3">
    <source>
        <dbReference type="ARBA" id="ARBA00022475"/>
    </source>
</evidence>
<feature type="transmembrane region" description="Helical" evidence="7">
    <location>
        <begin position="92"/>
        <end position="111"/>
    </location>
</feature>
<dbReference type="Proteomes" id="UP000697995">
    <property type="component" value="Unassembled WGS sequence"/>
</dbReference>
<feature type="transmembrane region" description="Helical" evidence="7">
    <location>
        <begin position="228"/>
        <end position="248"/>
    </location>
</feature>
<reference evidence="8 9" key="1">
    <citation type="journal article" date="2020" name="Microorganisms">
        <title>Osmotic Adaptation and Compatible Solute Biosynthesis of Phototrophic Bacteria as Revealed from Genome Analyses.</title>
        <authorList>
            <person name="Imhoff J.F."/>
            <person name="Rahn T."/>
            <person name="Kunzel S."/>
            <person name="Keller A."/>
            <person name="Neulinger S.C."/>
        </authorList>
    </citation>
    <scope>NUCLEOTIDE SEQUENCE [LARGE SCALE GENOMIC DNA]</scope>
    <source>
        <strain evidence="8 9">DSM 15382</strain>
    </source>
</reference>
<keyword evidence="8" id="KW-0969">Cilium</keyword>
<keyword evidence="6 7" id="KW-0472">Membrane</keyword>
<dbReference type="EMBL" id="NRSG01000141">
    <property type="protein sequence ID" value="MBK1660033.1"/>
    <property type="molecule type" value="Genomic_DNA"/>
</dbReference>
<evidence type="ECO:0000256" key="7">
    <source>
        <dbReference type="SAM" id="Phobius"/>
    </source>
</evidence>
<keyword evidence="3" id="KW-1003">Cell membrane</keyword>
<keyword evidence="9" id="KW-1185">Reference proteome</keyword>
<proteinExistence type="inferred from homology"/>
<comment type="similarity">
    <text evidence="2">Belongs to the FliR/MopE/SpaR family.</text>
</comment>
<keyword evidence="4 7" id="KW-0812">Transmembrane</keyword>
<comment type="caution">
    <text evidence="8">The sequence shown here is derived from an EMBL/GenBank/DDBJ whole genome shotgun (WGS) entry which is preliminary data.</text>
</comment>
<evidence type="ECO:0000256" key="5">
    <source>
        <dbReference type="ARBA" id="ARBA00022989"/>
    </source>
</evidence>
<feature type="transmembrane region" description="Helical" evidence="7">
    <location>
        <begin position="61"/>
        <end position="80"/>
    </location>
</feature>
<gene>
    <name evidence="8" type="ORF">CKO45_17525</name>
</gene>
<evidence type="ECO:0000256" key="1">
    <source>
        <dbReference type="ARBA" id="ARBA00004651"/>
    </source>
</evidence>
<dbReference type="PRINTS" id="PR00953">
    <property type="entry name" value="TYPE3IMRPROT"/>
</dbReference>
<dbReference type="PANTHER" id="PTHR30065:SF1">
    <property type="entry name" value="SURFACE PRESENTATION OF ANTIGENS PROTEIN SPAR"/>
    <property type="match status" value="1"/>
</dbReference>
<organism evidence="8 9">
    <name type="scientific">Paracraurococcus ruber</name>
    <dbReference type="NCBI Taxonomy" id="77675"/>
    <lineage>
        <taxon>Bacteria</taxon>
        <taxon>Pseudomonadati</taxon>
        <taxon>Pseudomonadota</taxon>
        <taxon>Alphaproteobacteria</taxon>
        <taxon>Acetobacterales</taxon>
        <taxon>Roseomonadaceae</taxon>
        <taxon>Paracraurococcus</taxon>
    </lineage>
</organism>
<name>A0ABS1D0I3_9PROT</name>
<comment type="subcellular location">
    <subcellularLocation>
        <location evidence="1">Cell membrane</location>
        <topology evidence="1">Multi-pass membrane protein</topology>
    </subcellularLocation>
</comment>
<evidence type="ECO:0000256" key="6">
    <source>
        <dbReference type="ARBA" id="ARBA00023136"/>
    </source>
</evidence>
<keyword evidence="5 7" id="KW-1133">Transmembrane helix</keyword>
<evidence type="ECO:0000313" key="8">
    <source>
        <dbReference type="EMBL" id="MBK1660033.1"/>
    </source>
</evidence>
<dbReference type="InterPro" id="IPR002010">
    <property type="entry name" value="T3SS_IM_R"/>
</dbReference>
<accession>A0ABS1D0I3</accession>
<keyword evidence="8" id="KW-0966">Cell projection</keyword>
<dbReference type="Pfam" id="PF01311">
    <property type="entry name" value="Bac_export_1"/>
    <property type="match status" value="1"/>
</dbReference>
<sequence>MPSCTSARGCARSARFSVEAALALQVALPAELHRLLLVFCRISAALLLLPGFGDAGVPARIRILAALAMALCLAPVAGPATAGATTWDTLRMLLAEITAGIVLGLLGRLVVAGIQTAGQVIGQCIGLANIFTTGMGPDATATLGAAIQAGSIAALFAVGGHHAALRAMAESYEVVALGTLPDLPQTAALLVGAVARCFALAVQLSMPFLVLALAANLAMAGINRALPAMPVFMIGAPALLLAGLYLLAATAPSLIGEALGALGQGLRLR</sequence>
<dbReference type="PANTHER" id="PTHR30065">
    <property type="entry name" value="FLAGELLAR BIOSYNTHETIC PROTEIN FLIR"/>
    <property type="match status" value="1"/>
</dbReference>
<evidence type="ECO:0000313" key="9">
    <source>
        <dbReference type="Proteomes" id="UP000697995"/>
    </source>
</evidence>
<keyword evidence="8" id="KW-0282">Flagellum</keyword>
<feature type="transmembrane region" description="Helical" evidence="7">
    <location>
        <begin position="198"/>
        <end position="222"/>
    </location>
</feature>
<evidence type="ECO:0000256" key="2">
    <source>
        <dbReference type="ARBA" id="ARBA00009772"/>
    </source>
</evidence>
<evidence type="ECO:0000256" key="4">
    <source>
        <dbReference type="ARBA" id="ARBA00022692"/>
    </source>
</evidence>
<protein>
    <submittedName>
        <fullName evidence="8">Flagellar biosynthesis protein</fullName>
    </submittedName>
</protein>